<keyword evidence="1" id="KW-1133">Transmembrane helix</keyword>
<keyword evidence="1" id="KW-0472">Membrane</keyword>
<sequence>MRDDEFWQAVQDKELTTVSGNGRTGVLNLALLFGTAAIALALVLTPVLSSKTNTRIMAQTPDEFDMISTGSVPKRGEGKRYTVRRSVLQEMPGAVCIVDGNGVSSGC</sequence>
<dbReference type="RefSeq" id="WP_192251198.1">
    <property type="nucleotide sequence ID" value="NZ_JBHEEW010000014.1"/>
</dbReference>
<protein>
    <submittedName>
        <fullName evidence="2">Uncharacterized protein</fullName>
    </submittedName>
</protein>
<gene>
    <name evidence="2" type="ORF">ACFQ33_20610</name>
</gene>
<reference evidence="3" key="1">
    <citation type="journal article" date="2019" name="Int. J. Syst. Evol. Microbiol.">
        <title>The Global Catalogue of Microorganisms (GCM) 10K type strain sequencing project: providing services to taxonomists for standard genome sequencing and annotation.</title>
        <authorList>
            <consortium name="The Broad Institute Genomics Platform"/>
            <consortium name="The Broad Institute Genome Sequencing Center for Infectious Disease"/>
            <person name="Wu L."/>
            <person name="Ma J."/>
        </authorList>
    </citation>
    <scope>NUCLEOTIDE SEQUENCE [LARGE SCALE GENOMIC DNA]</scope>
    <source>
        <strain evidence="3">CCUG 55609</strain>
    </source>
</reference>
<name>A0ABW3Z352_MYCRA</name>
<comment type="caution">
    <text evidence="2">The sequence shown here is derived from an EMBL/GenBank/DDBJ whole genome shotgun (WGS) entry which is preliminary data.</text>
</comment>
<evidence type="ECO:0000256" key="1">
    <source>
        <dbReference type="SAM" id="Phobius"/>
    </source>
</evidence>
<keyword evidence="3" id="KW-1185">Reference proteome</keyword>
<organism evidence="2 3">
    <name type="scientific">Mycoplana ramosa</name>
    <name type="common">Mycoplana bullata</name>
    <dbReference type="NCBI Taxonomy" id="40837"/>
    <lineage>
        <taxon>Bacteria</taxon>
        <taxon>Pseudomonadati</taxon>
        <taxon>Pseudomonadota</taxon>
        <taxon>Alphaproteobacteria</taxon>
        <taxon>Hyphomicrobiales</taxon>
        <taxon>Rhizobiaceae</taxon>
        <taxon>Mycoplana</taxon>
    </lineage>
</organism>
<evidence type="ECO:0000313" key="3">
    <source>
        <dbReference type="Proteomes" id="UP001597173"/>
    </source>
</evidence>
<feature type="transmembrane region" description="Helical" evidence="1">
    <location>
        <begin position="26"/>
        <end position="48"/>
    </location>
</feature>
<proteinExistence type="predicted"/>
<dbReference type="Proteomes" id="UP001597173">
    <property type="component" value="Unassembled WGS sequence"/>
</dbReference>
<keyword evidence="1" id="KW-0812">Transmembrane</keyword>
<dbReference type="EMBL" id="JBHTNF010000021">
    <property type="protein sequence ID" value="MFD1330295.1"/>
    <property type="molecule type" value="Genomic_DNA"/>
</dbReference>
<accession>A0ABW3Z352</accession>
<evidence type="ECO:0000313" key="2">
    <source>
        <dbReference type="EMBL" id="MFD1330295.1"/>
    </source>
</evidence>